<dbReference type="Gene3D" id="3.30.559.10">
    <property type="entry name" value="Chloramphenicol acetyltransferase-like domain"/>
    <property type="match status" value="1"/>
</dbReference>
<proteinExistence type="predicted"/>
<dbReference type="VEuPathDB" id="FungiDB:ASPGLDRAFT_43586"/>
<dbReference type="GO" id="GO:0016746">
    <property type="term" value="F:acyltransferase activity"/>
    <property type="evidence" value="ECO:0007669"/>
    <property type="project" value="UniProtKB-KW"/>
</dbReference>
<keyword evidence="1" id="KW-0808">Transferase</keyword>
<evidence type="ECO:0000256" key="3">
    <source>
        <dbReference type="SAM" id="MobiDB-lite"/>
    </source>
</evidence>
<keyword evidence="2" id="KW-0012">Acyltransferase</keyword>
<evidence type="ECO:0000256" key="2">
    <source>
        <dbReference type="ARBA" id="ARBA00023315"/>
    </source>
</evidence>
<keyword evidence="5" id="KW-1185">Reference proteome</keyword>
<reference evidence="5" key="1">
    <citation type="journal article" date="2017" name="Genome Biol.">
        <title>Comparative genomics reveals high biological diversity and specific adaptations in the industrially and medically important fungal genus Aspergillus.</title>
        <authorList>
            <person name="de Vries R.P."/>
            <person name="Riley R."/>
            <person name="Wiebenga A."/>
            <person name="Aguilar-Osorio G."/>
            <person name="Amillis S."/>
            <person name="Uchima C.A."/>
            <person name="Anderluh G."/>
            <person name="Asadollahi M."/>
            <person name="Askin M."/>
            <person name="Barry K."/>
            <person name="Battaglia E."/>
            <person name="Bayram O."/>
            <person name="Benocci T."/>
            <person name="Braus-Stromeyer S.A."/>
            <person name="Caldana C."/>
            <person name="Canovas D."/>
            <person name="Cerqueira G.C."/>
            <person name="Chen F."/>
            <person name="Chen W."/>
            <person name="Choi C."/>
            <person name="Clum A."/>
            <person name="Dos Santos R.A."/>
            <person name="Damasio A.R."/>
            <person name="Diallinas G."/>
            <person name="Emri T."/>
            <person name="Fekete E."/>
            <person name="Flipphi M."/>
            <person name="Freyberg S."/>
            <person name="Gallo A."/>
            <person name="Gournas C."/>
            <person name="Habgood R."/>
            <person name="Hainaut M."/>
            <person name="Harispe M.L."/>
            <person name="Henrissat B."/>
            <person name="Hilden K.S."/>
            <person name="Hope R."/>
            <person name="Hossain A."/>
            <person name="Karabika E."/>
            <person name="Karaffa L."/>
            <person name="Karanyi Z."/>
            <person name="Krasevec N."/>
            <person name="Kuo A."/>
            <person name="Kusch H."/>
            <person name="LaButti K."/>
            <person name="Lagendijk E.L."/>
            <person name="Lapidus A."/>
            <person name="Levasseur A."/>
            <person name="Lindquist E."/>
            <person name="Lipzen A."/>
            <person name="Logrieco A.F."/>
            <person name="MacCabe A."/>
            <person name="Maekelae M.R."/>
            <person name="Malavazi I."/>
            <person name="Melin P."/>
            <person name="Meyer V."/>
            <person name="Mielnichuk N."/>
            <person name="Miskei M."/>
            <person name="Molnar A.P."/>
            <person name="Mule G."/>
            <person name="Ngan C.Y."/>
            <person name="Orejas M."/>
            <person name="Orosz E."/>
            <person name="Ouedraogo J.P."/>
            <person name="Overkamp K.M."/>
            <person name="Park H.-S."/>
            <person name="Perrone G."/>
            <person name="Piumi F."/>
            <person name="Punt P.J."/>
            <person name="Ram A.F."/>
            <person name="Ramon A."/>
            <person name="Rauscher S."/>
            <person name="Record E."/>
            <person name="Riano-Pachon D.M."/>
            <person name="Robert V."/>
            <person name="Roehrig J."/>
            <person name="Ruller R."/>
            <person name="Salamov A."/>
            <person name="Salih N.S."/>
            <person name="Samson R.A."/>
            <person name="Sandor E."/>
            <person name="Sanguinetti M."/>
            <person name="Schuetze T."/>
            <person name="Sepcic K."/>
            <person name="Shelest E."/>
            <person name="Sherlock G."/>
            <person name="Sophianopoulou V."/>
            <person name="Squina F.M."/>
            <person name="Sun H."/>
            <person name="Susca A."/>
            <person name="Todd R.B."/>
            <person name="Tsang A."/>
            <person name="Unkles S.E."/>
            <person name="van de Wiele N."/>
            <person name="van Rossen-Uffink D."/>
            <person name="Oliveira J.V."/>
            <person name="Vesth T.C."/>
            <person name="Visser J."/>
            <person name="Yu J.-H."/>
            <person name="Zhou M."/>
            <person name="Andersen M.R."/>
            <person name="Archer D.B."/>
            <person name="Baker S.E."/>
            <person name="Benoit I."/>
            <person name="Brakhage A.A."/>
            <person name="Braus G.H."/>
            <person name="Fischer R."/>
            <person name="Frisvad J.C."/>
            <person name="Goldman G.H."/>
            <person name="Houbraken J."/>
            <person name="Oakley B."/>
            <person name="Pocsi I."/>
            <person name="Scazzocchio C."/>
            <person name="Seiboth B."/>
            <person name="vanKuyk P.A."/>
            <person name="Wortman J."/>
            <person name="Dyer P.S."/>
            <person name="Grigoriev I.V."/>
        </authorList>
    </citation>
    <scope>NUCLEOTIDE SEQUENCE [LARGE SCALE GENOMIC DNA]</scope>
    <source>
        <strain evidence="5">CBS 516.65</strain>
    </source>
</reference>
<dbReference type="PANTHER" id="PTHR31896:SF64">
    <property type="entry name" value="TRICHOTHECENE 3-O-ACETYLTRANSFERASE"/>
    <property type="match status" value="1"/>
</dbReference>
<dbReference type="STRING" id="1160497.A0A1L9VT79"/>
<dbReference type="EMBL" id="KV878891">
    <property type="protein sequence ID" value="OJJ87100.1"/>
    <property type="molecule type" value="Genomic_DNA"/>
</dbReference>
<dbReference type="Proteomes" id="UP000184300">
    <property type="component" value="Unassembled WGS sequence"/>
</dbReference>
<dbReference type="PANTHER" id="PTHR31896">
    <property type="entry name" value="FAMILY REGULATORY PROTEIN, PUTATIVE (AFU_ORTHOLOGUE AFUA_3G14730)-RELATED"/>
    <property type="match status" value="1"/>
</dbReference>
<accession>A0A1L9VT79</accession>
<evidence type="ECO:0000256" key="1">
    <source>
        <dbReference type="ARBA" id="ARBA00022679"/>
    </source>
</evidence>
<dbReference type="OrthoDB" id="1862401at2759"/>
<dbReference type="Pfam" id="PF02458">
    <property type="entry name" value="Transferase"/>
    <property type="match status" value="1"/>
</dbReference>
<dbReference type="InterPro" id="IPR023213">
    <property type="entry name" value="CAT-like_dom_sf"/>
</dbReference>
<dbReference type="AlphaFoldDB" id="A0A1L9VT79"/>
<protein>
    <submittedName>
        <fullName evidence="4">Uncharacterized protein</fullName>
    </submittedName>
</protein>
<sequence>MYHRGHQDVRFDWIIHVIWPPVLDYSIASEQWAAMEAAMSSTIKPKSFRFSPEKVAQVKQRCKKSLPMLQPSSFISSNDIITAILGISIDRAQHPKRASNNENAGVTMTVDLRGRVQPPLPDTYVGNTAFPVQNDTPPLSRPPDTS</sequence>
<feature type="region of interest" description="Disordered" evidence="3">
    <location>
        <begin position="124"/>
        <end position="146"/>
    </location>
</feature>
<dbReference type="RefSeq" id="XP_022403789.1">
    <property type="nucleotide sequence ID" value="XM_022545848.1"/>
</dbReference>
<dbReference type="GeneID" id="34462109"/>
<gene>
    <name evidence="4" type="ORF">ASPGLDRAFT_43586</name>
</gene>
<name>A0A1L9VT79_ASPGL</name>
<evidence type="ECO:0000313" key="5">
    <source>
        <dbReference type="Proteomes" id="UP000184300"/>
    </source>
</evidence>
<dbReference type="InterPro" id="IPR051283">
    <property type="entry name" value="Sec_Metabolite_Acyltrans"/>
</dbReference>
<organism evidence="4 5">
    <name type="scientific">Aspergillus glaucus CBS 516.65</name>
    <dbReference type="NCBI Taxonomy" id="1160497"/>
    <lineage>
        <taxon>Eukaryota</taxon>
        <taxon>Fungi</taxon>
        <taxon>Dikarya</taxon>
        <taxon>Ascomycota</taxon>
        <taxon>Pezizomycotina</taxon>
        <taxon>Eurotiomycetes</taxon>
        <taxon>Eurotiomycetidae</taxon>
        <taxon>Eurotiales</taxon>
        <taxon>Aspergillaceae</taxon>
        <taxon>Aspergillus</taxon>
        <taxon>Aspergillus subgen. Aspergillus</taxon>
    </lineage>
</organism>
<evidence type="ECO:0000313" key="4">
    <source>
        <dbReference type="EMBL" id="OJJ87100.1"/>
    </source>
</evidence>